<feature type="region of interest" description="Disordered" evidence="1">
    <location>
        <begin position="88"/>
        <end position="115"/>
    </location>
</feature>
<comment type="caution">
    <text evidence="2">The sequence shown here is derived from an EMBL/GenBank/DDBJ whole genome shotgun (WGS) entry which is preliminary data.</text>
</comment>
<proteinExistence type="predicted"/>
<keyword evidence="3" id="KW-1185">Reference proteome</keyword>
<name>A0A9D4F957_DREPO</name>
<gene>
    <name evidence="2" type="ORF">DPMN_145746</name>
</gene>
<organism evidence="2 3">
    <name type="scientific">Dreissena polymorpha</name>
    <name type="common">Zebra mussel</name>
    <name type="synonym">Mytilus polymorpha</name>
    <dbReference type="NCBI Taxonomy" id="45954"/>
    <lineage>
        <taxon>Eukaryota</taxon>
        <taxon>Metazoa</taxon>
        <taxon>Spiralia</taxon>
        <taxon>Lophotrochozoa</taxon>
        <taxon>Mollusca</taxon>
        <taxon>Bivalvia</taxon>
        <taxon>Autobranchia</taxon>
        <taxon>Heteroconchia</taxon>
        <taxon>Euheterodonta</taxon>
        <taxon>Imparidentia</taxon>
        <taxon>Neoheterodontei</taxon>
        <taxon>Myida</taxon>
        <taxon>Dreissenoidea</taxon>
        <taxon>Dreissenidae</taxon>
        <taxon>Dreissena</taxon>
    </lineage>
</organism>
<dbReference type="Proteomes" id="UP000828390">
    <property type="component" value="Unassembled WGS sequence"/>
</dbReference>
<evidence type="ECO:0000313" key="2">
    <source>
        <dbReference type="EMBL" id="KAH3792255.1"/>
    </source>
</evidence>
<protein>
    <submittedName>
        <fullName evidence="2">Uncharacterized protein</fullName>
    </submittedName>
</protein>
<reference evidence="2" key="2">
    <citation type="submission" date="2020-11" db="EMBL/GenBank/DDBJ databases">
        <authorList>
            <person name="McCartney M.A."/>
            <person name="Auch B."/>
            <person name="Kono T."/>
            <person name="Mallez S."/>
            <person name="Becker A."/>
            <person name="Gohl D.M."/>
            <person name="Silverstein K.A.T."/>
            <person name="Koren S."/>
            <person name="Bechman K.B."/>
            <person name="Herman A."/>
            <person name="Abrahante J.E."/>
            <person name="Garbe J."/>
        </authorList>
    </citation>
    <scope>NUCLEOTIDE SEQUENCE</scope>
    <source>
        <strain evidence="2">Duluth1</strain>
        <tissue evidence="2">Whole animal</tissue>
    </source>
</reference>
<dbReference type="AlphaFoldDB" id="A0A9D4F957"/>
<reference evidence="2" key="1">
    <citation type="journal article" date="2019" name="bioRxiv">
        <title>The Genome of the Zebra Mussel, Dreissena polymorpha: A Resource for Invasive Species Research.</title>
        <authorList>
            <person name="McCartney M.A."/>
            <person name="Auch B."/>
            <person name="Kono T."/>
            <person name="Mallez S."/>
            <person name="Zhang Y."/>
            <person name="Obille A."/>
            <person name="Becker A."/>
            <person name="Abrahante J.E."/>
            <person name="Garbe J."/>
            <person name="Badalamenti J.P."/>
            <person name="Herman A."/>
            <person name="Mangelson H."/>
            <person name="Liachko I."/>
            <person name="Sullivan S."/>
            <person name="Sone E.D."/>
            <person name="Koren S."/>
            <person name="Silverstein K.A.T."/>
            <person name="Beckman K.B."/>
            <person name="Gohl D.M."/>
        </authorList>
    </citation>
    <scope>NUCLEOTIDE SEQUENCE</scope>
    <source>
        <strain evidence="2">Duluth1</strain>
        <tissue evidence="2">Whole animal</tissue>
    </source>
</reference>
<dbReference type="EMBL" id="JAIWYP010000007">
    <property type="protein sequence ID" value="KAH3792255.1"/>
    <property type="molecule type" value="Genomic_DNA"/>
</dbReference>
<sequence>MSQFFSLHLYSSSSSSLWSSMLAGIGPDPTRWLDSLSSLEVVYSSSFSSVPDFVELVMELLVLHGLLVRRQRFLLVRRQRVHLQPYGQVRQQDVPDTGRKIREVQAPASPSGDTV</sequence>
<accession>A0A9D4F957</accession>
<evidence type="ECO:0000313" key="3">
    <source>
        <dbReference type="Proteomes" id="UP000828390"/>
    </source>
</evidence>
<evidence type="ECO:0000256" key="1">
    <source>
        <dbReference type="SAM" id="MobiDB-lite"/>
    </source>
</evidence>